<gene>
    <name evidence="1" type="ORF">LEP1GSC131_3713</name>
</gene>
<proteinExistence type="predicted"/>
<protein>
    <submittedName>
        <fullName evidence="1">Uncharacterized protein</fullName>
    </submittedName>
</protein>
<reference evidence="1" key="1">
    <citation type="submission" date="2012-10" db="EMBL/GenBank/DDBJ databases">
        <authorList>
            <person name="Harkins D.M."/>
            <person name="Durkin A.S."/>
            <person name="Brinkac L.M."/>
            <person name="Selengut J.D."/>
            <person name="Sanka R."/>
            <person name="DePew J."/>
            <person name="Purushe J."/>
            <person name="Picardeau M."/>
            <person name="Werts C."/>
            <person name="Goarant C."/>
            <person name="Vinetz J.M."/>
            <person name="Sutton G.G."/>
            <person name="Nelson W.C."/>
            <person name="Fouts D.E."/>
        </authorList>
    </citation>
    <scope>NUCLEOTIDE SEQUENCE [LARGE SCALE GENOMIC DNA]</scope>
    <source>
        <strain evidence="1">200802841</strain>
    </source>
</reference>
<evidence type="ECO:0000313" key="1">
    <source>
        <dbReference type="EMBL" id="EKO49869.1"/>
    </source>
</evidence>
<dbReference type="EMBL" id="AKWH02000072">
    <property type="protein sequence ID" value="EKO49869.1"/>
    <property type="molecule type" value="Genomic_DNA"/>
</dbReference>
<accession>A0A828XYY8</accession>
<dbReference type="AlphaFoldDB" id="A0A828XYY8"/>
<organism evidence="1 2">
    <name type="scientific">Leptospira kirschneri str. 200802841</name>
    <dbReference type="NCBI Taxonomy" id="1193047"/>
    <lineage>
        <taxon>Bacteria</taxon>
        <taxon>Pseudomonadati</taxon>
        <taxon>Spirochaetota</taxon>
        <taxon>Spirochaetia</taxon>
        <taxon>Leptospirales</taxon>
        <taxon>Leptospiraceae</taxon>
        <taxon>Leptospira</taxon>
    </lineage>
</organism>
<comment type="caution">
    <text evidence="1">The sequence shown here is derived from an EMBL/GenBank/DDBJ whole genome shotgun (WGS) entry which is preliminary data.</text>
</comment>
<evidence type="ECO:0000313" key="2">
    <source>
        <dbReference type="Proteomes" id="UP000006339"/>
    </source>
</evidence>
<keyword evidence="2" id="KW-1185">Reference proteome</keyword>
<sequence length="80" mass="9145">MSTRSRYFSEDSRSIDSTDFYYDFISKINFSVNPPTNADFTICGRDQGGVNKLIERKFFMKLSSFNLLTIAASPVSEKLK</sequence>
<dbReference type="Proteomes" id="UP000006339">
    <property type="component" value="Unassembled WGS sequence"/>
</dbReference>
<name>A0A828XYY8_9LEPT</name>